<keyword evidence="3" id="KW-1185">Reference proteome</keyword>
<evidence type="ECO:0000313" key="3">
    <source>
        <dbReference type="Proteomes" id="UP001465976"/>
    </source>
</evidence>
<gene>
    <name evidence="2" type="ORF">V5O48_014498</name>
</gene>
<dbReference type="InterPro" id="IPR036188">
    <property type="entry name" value="FAD/NAD-bd_sf"/>
</dbReference>
<comment type="caution">
    <text evidence="2">The sequence shown here is derived from an EMBL/GenBank/DDBJ whole genome shotgun (WGS) entry which is preliminary data.</text>
</comment>
<dbReference type="SUPFAM" id="SSF51905">
    <property type="entry name" value="FAD/NAD(P)-binding domain"/>
    <property type="match status" value="1"/>
</dbReference>
<dbReference type="SUPFAM" id="SSF54373">
    <property type="entry name" value="FAD-linked reductases, C-terminal domain"/>
    <property type="match status" value="1"/>
</dbReference>
<organism evidence="2 3">
    <name type="scientific">Marasmius crinis-equi</name>
    <dbReference type="NCBI Taxonomy" id="585013"/>
    <lineage>
        <taxon>Eukaryota</taxon>
        <taxon>Fungi</taxon>
        <taxon>Dikarya</taxon>
        <taxon>Basidiomycota</taxon>
        <taxon>Agaricomycotina</taxon>
        <taxon>Agaricomycetes</taxon>
        <taxon>Agaricomycetidae</taxon>
        <taxon>Agaricales</taxon>
        <taxon>Marasmiineae</taxon>
        <taxon>Marasmiaceae</taxon>
        <taxon>Marasmius</taxon>
    </lineage>
</organism>
<dbReference type="Pfam" id="PF01593">
    <property type="entry name" value="Amino_oxidase"/>
    <property type="match status" value="1"/>
</dbReference>
<name>A0ABR3EX35_9AGAR</name>
<evidence type="ECO:0000259" key="1">
    <source>
        <dbReference type="Pfam" id="PF01593"/>
    </source>
</evidence>
<dbReference type="InterPro" id="IPR002937">
    <property type="entry name" value="Amino_oxidase"/>
</dbReference>
<dbReference type="PANTHER" id="PTHR10742">
    <property type="entry name" value="FLAVIN MONOAMINE OXIDASE"/>
    <property type="match status" value="1"/>
</dbReference>
<reference evidence="2 3" key="1">
    <citation type="submission" date="2024-02" db="EMBL/GenBank/DDBJ databases">
        <title>A draft genome for the cacao thread blight pathogen Marasmius crinis-equi.</title>
        <authorList>
            <person name="Cohen S.P."/>
            <person name="Baruah I.K."/>
            <person name="Amoako-Attah I."/>
            <person name="Bukari Y."/>
            <person name="Meinhardt L.W."/>
            <person name="Bailey B.A."/>
        </authorList>
    </citation>
    <scope>NUCLEOTIDE SEQUENCE [LARGE SCALE GENOMIC DNA]</scope>
    <source>
        <strain evidence="2 3">GH-76</strain>
    </source>
</reference>
<protein>
    <recommendedName>
        <fullName evidence="1">Amine oxidase domain-containing protein</fullName>
    </recommendedName>
</protein>
<dbReference type="InterPro" id="IPR050281">
    <property type="entry name" value="Flavin_monoamine_oxidase"/>
</dbReference>
<dbReference type="Gene3D" id="1.10.10.1620">
    <property type="match status" value="1"/>
</dbReference>
<accession>A0ABR3EX35</accession>
<dbReference type="Gene3D" id="3.90.660.10">
    <property type="match status" value="2"/>
</dbReference>
<dbReference type="Proteomes" id="UP001465976">
    <property type="component" value="Unassembled WGS sequence"/>
</dbReference>
<proteinExistence type="predicted"/>
<evidence type="ECO:0000313" key="2">
    <source>
        <dbReference type="EMBL" id="KAL0567494.1"/>
    </source>
</evidence>
<feature type="domain" description="Amine oxidase" evidence="1">
    <location>
        <begin position="74"/>
        <end position="620"/>
    </location>
</feature>
<dbReference type="EMBL" id="JBAHYK010001573">
    <property type="protein sequence ID" value="KAL0567494.1"/>
    <property type="molecule type" value="Genomic_DNA"/>
</dbReference>
<dbReference type="PANTHER" id="PTHR10742:SF342">
    <property type="entry name" value="AMINE OXIDASE"/>
    <property type="match status" value="1"/>
</dbReference>
<dbReference type="Gene3D" id="3.50.50.60">
    <property type="entry name" value="FAD/NAD(P)-binding domain"/>
    <property type="match status" value="1"/>
</dbReference>
<sequence>MTDGETVKFWRARHARACNKRFQGRQLLPITLGQSIPRDRPQPLHNIDRIPIFTEDGTAPKDDILVGIIGAGPAGLYAAMILDDLKIHYEILEGSSRPGGRIRTHYFDPRPQSSSKEPCWNYFDVGAMRFPKIPIMWRVFDLFENRLGIKDTLIPYIMSSPNQVLHYNNIGVRQVDIKPDQALTDSWNDSTDKGGLVPEDYVDKGVNHWLEQCFGRFKEALKKDWDQGWEKLMQYDKYSARMFMATKFEENDFPGKKDAYPDSVINWMERMNTGTGLFDMAFSEMVIDDLEFNFPTGSFLKYGAEAPEGWGNHWASSKRVLYTLPSIYGDGIPGDKEVKWYCLKGGSAVFIDKMVSKTSTPILYGKRVTSISAPPIAPPNETVPAGERPLYVTYTEQVGPTKVTKSYDYVISTIPLPALRYVDLEGCDLSYAQLEGLRTLRYNSSCKVGIRFVTRWWQDLKSPDGIDRGIKGGQSMTDRVIRTAVFPSYGIEDTNADAVMIASYTWSQDALRVGGLCNGRQHVDEKFLIESILRDLAVIHSVSFEFLSEQCVDWYAFDWNKDPFALGPFAHFGPGQFSNIYPAMRQVAAGGRLIFAGEALSDQHAWVEGALNSAYEAVYKMLVGAGLEAELRRLEERWGNPCMLEEDVEEEKKLLKKEVIIGATLCSNPEEFEKRIEKYQLLK</sequence>
<dbReference type="Gene3D" id="1.20.1440.240">
    <property type="match status" value="1"/>
</dbReference>